<comment type="similarity">
    <text evidence="6">Belongs to the protein kinase superfamily.</text>
</comment>
<dbReference type="AlphaFoldDB" id="A0AAV0MQP8"/>
<dbReference type="InterPro" id="IPR000719">
    <property type="entry name" value="Prot_kinase_dom"/>
</dbReference>
<dbReference type="GO" id="GO:0005524">
    <property type="term" value="F:ATP binding"/>
    <property type="evidence" value="ECO:0007669"/>
    <property type="project" value="UniProtKB-UniRule"/>
</dbReference>
<dbReference type="PANTHER" id="PTHR23257:SF821">
    <property type="entry name" value="ATP BINDING PROTEIN"/>
    <property type="match status" value="1"/>
</dbReference>
<accession>A0AAV0MQP8</accession>
<dbReference type="GO" id="GO:0007165">
    <property type="term" value="P:signal transduction"/>
    <property type="evidence" value="ECO:0007669"/>
    <property type="project" value="TreeGrafter"/>
</dbReference>
<dbReference type="SMART" id="SM00220">
    <property type="entry name" value="S_TKc"/>
    <property type="match status" value="1"/>
</dbReference>
<dbReference type="PROSITE" id="PS00107">
    <property type="entry name" value="PROTEIN_KINASE_ATP"/>
    <property type="match status" value="1"/>
</dbReference>
<dbReference type="InterPro" id="IPR011009">
    <property type="entry name" value="Kinase-like_dom_sf"/>
</dbReference>
<dbReference type="PANTHER" id="PTHR23257">
    <property type="entry name" value="SERINE-THREONINE PROTEIN KINASE"/>
    <property type="match status" value="1"/>
</dbReference>
<proteinExistence type="inferred from homology"/>
<keyword evidence="1" id="KW-0808">Transferase</keyword>
<evidence type="ECO:0000256" key="4">
    <source>
        <dbReference type="ARBA" id="ARBA00022840"/>
    </source>
</evidence>
<evidence type="ECO:0000256" key="5">
    <source>
        <dbReference type="PROSITE-ProRule" id="PRU10141"/>
    </source>
</evidence>
<evidence type="ECO:0000256" key="3">
    <source>
        <dbReference type="ARBA" id="ARBA00022777"/>
    </source>
</evidence>
<dbReference type="InterPro" id="IPR050167">
    <property type="entry name" value="Ser_Thr_protein_kinase"/>
</dbReference>
<evidence type="ECO:0000313" key="8">
    <source>
        <dbReference type="EMBL" id="CAI0449109.1"/>
    </source>
</evidence>
<dbReference type="Gene3D" id="1.10.510.10">
    <property type="entry name" value="Transferase(Phosphotransferase) domain 1"/>
    <property type="match status" value="2"/>
</dbReference>
<keyword evidence="4 5" id="KW-0067">ATP-binding</keyword>
<evidence type="ECO:0000256" key="6">
    <source>
        <dbReference type="RuleBase" id="RU000304"/>
    </source>
</evidence>
<dbReference type="InterPro" id="IPR008271">
    <property type="entry name" value="Ser/Thr_kinase_AS"/>
</dbReference>
<dbReference type="PROSITE" id="PS00108">
    <property type="entry name" value="PROTEIN_KINASE_ST"/>
    <property type="match status" value="1"/>
</dbReference>
<dbReference type="Pfam" id="PF00069">
    <property type="entry name" value="Pkinase"/>
    <property type="match status" value="1"/>
</dbReference>
<dbReference type="InterPro" id="IPR017441">
    <property type="entry name" value="Protein_kinase_ATP_BS"/>
</dbReference>
<keyword evidence="3" id="KW-0418">Kinase</keyword>
<feature type="domain" description="Protein kinase" evidence="7">
    <location>
        <begin position="1"/>
        <end position="204"/>
    </location>
</feature>
<comment type="caution">
    <text evidence="8">The sequence shown here is derived from an EMBL/GenBank/DDBJ whole genome shotgun (WGS) entry which is preliminary data.</text>
</comment>
<evidence type="ECO:0000256" key="1">
    <source>
        <dbReference type="ARBA" id="ARBA00022679"/>
    </source>
</evidence>
<evidence type="ECO:0000256" key="2">
    <source>
        <dbReference type="ARBA" id="ARBA00022741"/>
    </source>
</evidence>
<evidence type="ECO:0000259" key="7">
    <source>
        <dbReference type="PROSITE" id="PS50011"/>
    </source>
</evidence>
<evidence type="ECO:0000313" key="9">
    <source>
        <dbReference type="Proteomes" id="UP001154282"/>
    </source>
</evidence>
<dbReference type="Proteomes" id="UP001154282">
    <property type="component" value="Unassembled WGS sequence"/>
</dbReference>
<keyword evidence="6" id="KW-0723">Serine/threonine-protein kinase</keyword>
<dbReference type="GO" id="GO:0004674">
    <property type="term" value="F:protein serine/threonine kinase activity"/>
    <property type="evidence" value="ECO:0007669"/>
    <property type="project" value="UniProtKB-KW"/>
</dbReference>
<keyword evidence="9" id="KW-1185">Reference proteome</keyword>
<dbReference type="SUPFAM" id="SSF56112">
    <property type="entry name" value="Protein kinase-like (PK-like)"/>
    <property type="match status" value="1"/>
</dbReference>
<dbReference type="GO" id="GO:0005737">
    <property type="term" value="C:cytoplasm"/>
    <property type="evidence" value="ECO:0007669"/>
    <property type="project" value="TreeGrafter"/>
</dbReference>
<name>A0AAV0MQP8_9ROSI</name>
<sequence>MSLPSSPHGYSSQTVERVKPSGYSAKDELVTTWNKVLESPMFQNKPLLPYDEWNIDFSEITVGTRVGIGFFGEVFRGVWNGTDVAIKVFLEKDLTAENMEDFCNEISILRGLMCIHRMKIVHRDLKSTNCLVNKHWTVKIYDFGLSRIMVTKPVVYAVANEGSRLEISEGPLGRLISDCWAEAHERPSCEEILSRLLDCEYSLC</sequence>
<gene>
    <name evidence="8" type="ORF">LITE_LOCUS30043</name>
</gene>
<dbReference type="PROSITE" id="PS50011">
    <property type="entry name" value="PROTEIN_KINASE_DOM"/>
    <property type="match status" value="1"/>
</dbReference>
<protein>
    <recommendedName>
        <fullName evidence="7">Protein kinase domain-containing protein</fullName>
    </recommendedName>
</protein>
<feature type="binding site" evidence="5">
    <location>
        <position position="87"/>
    </location>
    <ligand>
        <name>ATP</name>
        <dbReference type="ChEBI" id="CHEBI:30616"/>
    </ligand>
</feature>
<dbReference type="EMBL" id="CAMGYJ010000007">
    <property type="protein sequence ID" value="CAI0449109.1"/>
    <property type="molecule type" value="Genomic_DNA"/>
</dbReference>
<organism evidence="8 9">
    <name type="scientific">Linum tenue</name>
    <dbReference type="NCBI Taxonomy" id="586396"/>
    <lineage>
        <taxon>Eukaryota</taxon>
        <taxon>Viridiplantae</taxon>
        <taxon>Streptophyta</taxon>
        <taxon>Embryophyta</taxon>
        <taxon>Tracheophyta</taxon>
        <taxon>Spermatophyta</taxon>
        <taxon>Magnoliopsida</taxon>
        <taxon>eudicotyledons</taxon>
        <taxon>Gunneridae</taxon>
        <taxon>Pentapetalae</taxon>
        <taxon>rosids</taxon>
        <taxon>fabids</taxon>
        <taxon>Malpighiales</taxon>
        <taxon>Linaceae</taxon>
        <taxon>Linum</taxon>
    </lineage>
</organism>
<reference evidence="8" key="1">
    <citation type="submission" date="2022-08" db="EMBL/GenBank/DDBJ databases">
        <authorList>
            <person name="Gutierrez-Valencia J."/>
        </authorList>
    </citation>
    <scope>NUCLEOTIDE SEQUENCE</scope>
</reference>
<keyword evidence="2 5" id="KW-0547">Nucleotide-binding</keyword>